<protein>
    <recommendedName>
        <fullName evidence="1">Deoxynucleoside kinase domain-containing protein</fullName>
    </recommendedName>
</protein>
<reference evidence="3" key="1">
    <citation type="submission" date="2023-11" db="UniProtKB">
        <authorList>
            <consortium name="WormBaseParasite"/>
        </authorList>
    </citation>
    <scope>IDENTIFICATION</scope>
</reference>
<dbReference type="SUPFAM" id="SSF52540">
    <property type="entry name" value="P-loop containing nucleoside triphosphate hydrolases"/>
    <property type="match status" value="1"/>
</dbReference>
<organism evidence="2 3">
    <name type="scientific">Schistosoma mattheei</name>
    <dbReference type="NCBI Taxonomy" id="31246"/>
    <lineage>
        <taxon>Eukaryota</taxon>
        <taxon>Metazoa</taxon>
        <taxon>Spiralia</taxon>
        <taxon>Lophotrochozoa</taxon>
        <taxon>Platyhelminthes</taxon>
        <taxon>Trematoda</taxon>
        <taxon>Digenea</taxon>
        <taxon>Strigeidida</taxon>
        <taxon>Schistosomatoidea</taxon>
        <taxon>Schistosomatidae</taxon>
        <taxon>Schistosoma</taxon>
    </lineage>
</organism>
<dbReference type="WBParaSite" id="SMTH1_106590.2">
    <property type="protein sequence ID" value="SMTH1_106590.2"/>
    <property type="gene ID" value="SMTH1_106590"/>
</dbReference>
<dbReference type="Proteomes" id="UP000050791">
    <property type="component" value="Unassembled WGS sequence"/>
</dbReference>
<feature type="domain" description="Deoxynucleoside kinase" evidence="1">
    <location>
        <begin position="70"/>
        <end position="288"/>
    </location>
</feature>
<dbReference type="Gene3D" id="3.40.50.300">
    <property type="entry name" value="P-loop containing nucleotide triphosphate hydrolases"/>
    <property type="match status" value="1"/>
</dbReference>
<name>A0AA85AUR9_9TREM</name>
<dbReference type="AlphaFoldDB" id="A0AA85AUR9"/>
<dbReference type="PANTHER" id="PTHR10513:SF15">
    <property type="entry name" value="NADH DEHYDROGENASE [UBIQUINONE] 1 ALPHA SUBCOMPLEX SUBUNIT 10, MITOCHONDRIAL"/>
    <property type="match status" value="1"/>
</dbReference>
<evidence type="ECO:0000313" key="3">
    <source>
        <dbReference type="WBParaSite" id="SMTH1_106590.2"/>
    </source>
</evidence>
<dbReference type="GO" id="GO:0005739">
    <property type="term" value="C:mitochondrion"/>
    <property type="evidence" value="ECO:0007669"/>
    <property type="project" value="GOC"/>
</dbReference>
<evidence type="ECO:0000259" key="1">
    <source>
        <dbReference type="Pfam" id="PF01712"/>
    </source>
</evidence>
<dbReference type="InterPro" id="IPR050566">
    <property type="entry name" value="Deoxyribonucleoside_kinase"/>
</dbReference>
<accession>A0AA85AUR9</accession>
<dbReference type="InterPro" id="IPR031314">
    <property type="entry name" value="DNK_dom"/>
</dbReference>
<dbReference type="Pfam" id="PF01712">
    <property type="entry name" value="dNK"/>
    <property type="match status" value="1"/>
</dbReference>
<sequence length="441" mass="52103">MTYRVSGLLQRSGKILKGCYYGTLKLAVDGSIKRAKPPNYDFFSSGNNYLRFLFDNTKTMDRFNDNSKVIVVEGNIASGKSNVAAKLAKYLDMEYFPDPTEDDIYVYRNVEPNFDIRCHNFLLPDYAKYYTCEMFWNEPDLINKGKGLYLQYHFYLRRYWNYLRALCHLFNTGQGVVIDRSPFSEFIFAEAMHKCNYLSERGLLWFKQNHTMTINNLWKPHLLVYIKAPIKQIREKIKKRNIPWEVNARNLTDEFLNAYEDLLGNYYIENMDRYSHILTVDGSTVDVYDDDDIYIIAQNATEIDLSGRYLMRDDYKLLQWRLALRYASSITSSRLDFSNAHEKFTRVFDEVEFPMDLNELTYTYEAQELQGSAIHMDPRTCIPPAYNPKYKSILEIMFNPWIIKTNFRADLPKKYIWNKWDERNRVILSQPSNCTGKMDSG</sequence>
<dbReference type="GO" id="GO:0006120">
    <property type="term" value="P:mitochondrial electron transport, NADH to ubiquinone"/>
    <property type="evidence" value="ECO:0007669"/>
    <property type="project" value="TreeGrafter"/>
</dbReference>
<dbReference type="PANTHER" id="PTHR10513">
    <property type="entry name" value="DEOXYNUCLEOSIDE KINASE"/>
    <property type="match status" value="1"/>
</dbReference>
<dbReference type="InterPro" id="IPR027417">
    <property type="entry name" value="P-loop_NTPase"/>
</dbReference>
<evidence type="ECO:0000313" key="2">
    <source>
        <dbReference type="Proteomes" id="UP000050791"/>
    </source>
</evidence>
<proteinExistence type="predicted"/>